<comment type="subcellular location">
    <subcellularLocation>
        <location evidence="1">Mitochondrion membrane</location>
        <topology evidence="1">Multi-pass membrane protein</topology>
    </subcellularLocation>
</comment>
<dbReference type="InterPro" id="IPR023395">
    <property type="entry name" value="MCP_dom_sf"/>
</dbReference>
<feature type="repeat" description="Solcar" evidence="9">
    <location>
        <begin position="1039"/>
        <end position="1129"/>
    </location>
</feature>
<feature type="transmembrane region" description="Helical" evidence="11">
    <location>
        <begin position="1002"/>
        <end position="1020"/>
    </location>
</feature>
<evidence type="ECO:0000313" key="14">
    <source>
        <dbReference type="EMBL" id="KAF9455072.1"/>
    </source>
</evidence>
<keyword evidence="12" id="KW-0732">Signal</keyword>
<reference evidence="14" key="1">
    <citation type="submission" date="2020-11" db="EMBL/GenBank/DDBJ databases">
        <authorList>
            <consortium name="DOE Joint Genome Institute"/>
            <person name="Ahrendt S."/>
            <person name="Riley R."/>
            <person name="Andreopoulos W."/>
            <person name="Labutti K."/>
            <person name="Pangilinan J."/>
            <person name="Ruiz-Duenas F.J."/>
            <person name="Barrasa J.M."/>
            <person name="Sanchez-Garcia M."/>
            <person name="Camarero S."/>
            <person name="Miyauchi S."/>
            <person name="Serrano A."/>
            <person name="Linde D."/>
            <person name="Babiker R."/>
            <person name="Drula E."/>
            <person name="Ayuso-Fernandez I."/>
            <person name="Pacheco R."/>
            <person name="Padilla G."/>
            <person name="Ferreira P."/>
            <person name="Barriuso J."/>
            <person name="Kellner H."/>
            <person name="Castanera R."/>
            <person name="Alfaro M."/>
            <person name="Ramirez L."/>
            <person name="Pisabarro A.G."/>
            <person name="Kuo A."/>
            <person name="Tritt A."/>
            <person name="Lipzen A."/>
            <person name="He G."/>
            <person name="Yan M."/>
            <person name="Ng V."/>
            <person name="Cullen D."/>
            <person name="Martin F."/>
            <person name="Rosso M.-N."/>
            <person name="Henrissat B."/>
            <person name="Hibbett D."/>
            <person name="Martinez A.T."/>
            <person name="Grigoriev I.V."/>
        </authorList>
    </citation>
    <scope>NUCLEOTIDE SEQUENCE</scope>
    <source>
        <strain evidence="14">MF-IS2</strain>
    </source>
</reference>
<dbReference type="Pfam" id="PF02469">
    <property type="entry name" value="Fasciclin"/>
    <property type="match status" value="5"/>
</dbReference>
<evidence type="ECO:0000256" key="5">
    <source>
        <dbReference type="ARBA" id="ARBA00022737"/>
    </source>
</evidence>
<evidence type="ECO:0000256" key="3">
    <source>
        <dbReference type="ARBA" id="ARBA00022448"/>
    </source>
</evidence>
<dbReference type="PROSITE" id="PS50213">
    <property type="entry name" value="FAS1"/>
    <property type="match status" value="4"/>
</dbReference>
<sequence length="1230" mass="132437">MRLFLLLFAAQAINAHSTLIDALGADKDFELLLGLIQKARLVPTFNKLNGSTFFAPTNDAIKRRDDPLWDAILNNDHFVVTDNVREELRQQLFYHTLNDSISGLPDEERHPKILRTLHYPHKPLDPPSRLPPPYPPWMPIPSGTLGNEPQRLRMARRNQKGWVGVDAMGNGGVEVVKDLVDAGNGVLFGISDMLDPPPDLAAVISAQQSLSYFSRILTPEAIRTLNSTSKLTLFLPVDEAWDALKPYERIYLESEFATDDLRRILNMHAVMEKTVKWSDSFASGLKRKFFHLTSFYFKSADGATIEIVQTPKGTKVSDGDLVQPDVYAANGVLHLVSSLLIPEGSFSPTPEKYLLALNCTSFVSMLHSVNLTHLINDTDAKYTILAPKDDVLSLFGDSELPEKGSTELKKMLQYHFMPGHWTQKKLRDGMLLETELEEEGLKGGRQVVSVDVNESSKGLTRSVQFAGASAIGEPILLDNVLVYFMSRPLVPPSDPISTALPSLDLSSFLAAILSSNQSEILKTTPRTSLLLPYNSAFKRLGLLVSAHLLSPSSKPDLEKVILHHTLSTVQYSQNLVNGSQQTFSTLEGSDIKLERISNGTVLVSSSGGWPGMRSRLVPKNTLTQTGVIHELTDILLPRSVDITIGKLVRAAKGSTMANLVNRAGFDWVLNGTAPPEGSEWAEKFGSMNGGGVGWTLLCPMDDAFKHYNLTKLFADPEQLKNTVMQHLIPFSSPNSNFLDNGDGSGGGGDGGKGPGGGNDEMYNNQPLVLENTASYSTLRSPNSAYGDIVFRTATGDDGEKGFIVGIKDARGTNGKGDWAKVVSWGRATTSGFAPSVPGPALPPDDDDEETLSDSQVIMSSMAMTAFVGGAAGGVIQIDRLLSPYEPPWWIAYGAPTFVGVVGVMVICAFFYGVRVVWGWDTTEATYEPSEEKPQHQKVSAAENIKSFIAGGFGGAAAVLVGHPFDLTKTRLQTAAPGAYTGAIDVVKKTLAKDGITGLYRGMVPPLLGITPIFAVSFWAYDASKQLIFALTPDRTTRSLSTAELATAGFLSAVPTTLITAPVERAKVLLQVQGQGAASEVKYKGVTDVLRHLYKEGGVRSIYRGTGATLARDGPGSAAYFAAYEVTKKFLTPAGSSPADLNLGAIILAGGTAGVAMWAIAIPPDVLKSRLQSAPTGTYSGIIDCARKTIAADGIGALWKGFGPAMARAFPANAATFLGVEASRKLLDGLF</sequence>
<keyword evidence="15" id="KW-1185">Reference proteome</keyword>
<accession>A0A9P5XP19</accession>
<evidence type="ECO:0000256" key="12">
    <source>
        <dbReference type="SAM" id="SignalP"/>
    </source>
</evidence>
<dbReference type="Proteomes" id="UP000807342">
    <property type="component" value="Unassembled WGS sequence"/>
</dbReference>
<keyword evidence="5" id="KW-0677">Repeat</keyword>
<evidence type="ECO:0000256" key="6">
    <source>
        <dbReference type="ARBA" id="ARBA00022989"/>
    </source>
</evidence>
<dbReference type="InterPro" id="IPR050567">
    <property type="entry name" value="Mitochondrial_Carrier"/>
</dbReference>
<dbReference type="InterPro" id="IPR018108">
    <property type="entry name" value="MCP_transmembrane"/>
</dbReference>
<feature type="compositionally biased region" description="Gly residues" evidence="10">
    <location>
        <begin position="742"/>
        <end position="758"/>
    </location>
</feature>
<dbReference type="SMART" id="SM00554">
    <property type="entry name" value="FAS1"/>
    <property type="match status" value="4"/>
</dbReference>
<feature type="chain" id="PRO_5040375332" evidence="12">
    <location>
        <begin position="16"/>
        <end position="1230"/>
    </location>
</feature>
<feature type="transmembrane region" description="Helical" evidence="11">
    <location>
        <begin position="889"/>
        <end position="911"/>
    </location>
</feature>
<dbReference type="Gene3D" id="2.30.180.10">
    <property type="entry name" value="FAS1 domain"/>
    <property type="match status" value="5"/>
</dbReference>
<feature type="domain" description="FAS1" evidence="13">
    <location>
        <begin position="346"/>
        <end position="489"/>
    </location>
</feature>
<name>A0A9P5XP19_9AGAR</name>
<evidence type="ECO:0000256" key="10">
    <source>
        <dbReference type="SAM" id="MobiDB-lite"/>
    </source>
</evidence>
<gene>
    <name evidence="14" type="ORF">P691DRAFT_754186</name>
</gene>
<keyword evidence="8 9" id="KW-0472">Membrane</keyword>
<feature type="repeat" description="Solcar" evidence="9">
    <location>
        <begin position="941"/>
        <end position="1026"/>
    </location>
</feature>
<feature type="domain" description="FAS1" evidence="13">
    <location>
        <begin position="492"/>
        <end position="635"/>
    </location>
</feature>
<feature type="region of interest" description="Disordered" evidence="10">
    <location>
        <begin position="735"/>
        <end position="762"/>
    </location>
</feature>
<dbReference type="SUPFAM" id="SSF82153">
    <property type="entry name" value="FAS1 domain"/>
    <property type="match status" value="5"/>
</dbReference>
<protein>
    <submittedName>
        <fullName evidence="14">Carnitine/acyl carnitine carrier</fullName>
    </submittedName>
</protein>
<evidence type="ECO:0000259" key="13">
    <source>
        <dbReference type="PROSITE" id="PS50213"/>
    </source>
</evidence>
<dbReference type="GO" id="GO:1902603">
    <property type="term" value="P:carnitine transmembrane transport"/>
    <property type="evidence" value="ECO:0007669"/>
    <property type="project" value="TreeGrafter"/>
</dbReference>
<evidence type="ECO:0000256" key="9">
    <source>
        <dbReference type="PROSITE-ProRule" id="PRU00282"/>
    </source>
</evidence>
<dbReference type="EMBL" id="MU151051">
    <property type="protein sequence ID" value="KAF9455072.1"/>
    <property type="molecule type" value="Genomic_DNA"/>
</dbReference>
<dbReference type="SUPFAM" id="SSF103506">
    <property type="entry name" value="Mitochondrial carrier"/>
    <property type="match status" value="1"/>
</dbReference>
<evidence type="ECO:0000256" key="8">
    <source>
        <dbReference type="ARBA" id="ARBA00023136"/>
    </source>
</evidence>
<feature type="region of interest" description="Disordered" evidence="10">
    <location>
        <begin position="830"/>
        <end position="850"/>
    </location>
</feature>
<dbReference type="Pfam" id="PF00153">
    <property type="entry name" value="Mito_carr"/>
    <property type="match status" value="3"/>
</dbReference>
<dbReference type="AlphaFoldDB" id="A0A9P5XP19"/>
<dbReference type="PANTHER" id="PTHR45624">
    <property type="entry name" value="MITOCHONDRIAL BASIC AMINO ACIDS TRANSPORTER-RELATED"/>
    <property type="match status" value="1"/>
</dbReference>
<dbReference type="GO" id="GO:0015227">
    <property type="term" value="F:O-acyl-L-carnitine transmembrane transporter activity"/>
    <property type="evidence" value="ECO:0007669"/>
    <property type="project" value="TreeGrafter"/>
</dbReference>
<keyword evidence="4 9" id="KW-0812">Transmembrane</keyword>
<organism evidence="14 15">
    <name type="scientific">Macrolepiota fuliginosa MF-IS2</name>
    <dbReference type="NCBI Taxonomy" id="1400762"/>
    <lineage>
        <taxon>Eukaryota</taxon>
        <taxon>Fungi</taxon>
        <taxon>Dikarya</taxon>
        <taxon>Basidiomycota</taxon>
        <taxon>Agaricomycotina</taxon>
        <taxon>Agaricomycetes</taxon>
        <taxon>Agaricomycetidae</taxon>
        <taxon>Agaricales</taxon>
        <taxon>Agaricineae</taxon>
        <taxon>Agaricaceae</taxon>
        <taxon>Macrolepiota</taxon>
    </lineage>
</organism>
<feature type="domain" description="FAS1" evidence="13">
    <location>
        <begin position="16"/>
        <end position="194"/>
    </location>
</feature>
<dbReference type="PANTHER" id="PTHR45624:SF4">
    <property type="entry name" value="CONGESTED-LIKE TRACHEA PROTEIN-RELATED"/>
    <property type="match status" value="1"/>
</dbReference>
<comment type="caution">
    <text evidence="14">The sequence shown here is derived from an EMBL/GenBank/DDBJ whole genome shotgun (WGS) entry which is preliminary data.</text>
</comment>
<keyword evidence="7" id="KW-0496">Mitochondrion</keyword>
<feature type="domain" description="FAS1" evidence="13">
    <location>
        <begin position="197"/>
        <end position="340"/>
    </location>
</feature>
<evidence type="ECO:0000256" key="2">
    <source>
        <dbReference type="ARBA" id="ARBA00006375"/>
    </source>
</evidence>
<dbReference type="PROSITE" id="PS50920">
    <property type="entry name" value="SOLCAR"/>
    <property type="match status" value="3"/>
</dbReference>
<feature type="repeat" description="Solcar" evidence="9">
    <location>
        <begin position="1140"/>
        <end position="1225"/>
    </location>
</feature>
<dbReference type="InterPro" id="IPR036378">
    <property type="entry name" value="FAS1_dom_sf"/>
</dbReference>
<dbReference type="OrthoDB" id="14252at2759"/>
<dbReference type="GO" id="GO:0006839">
    <property type="term" value="P:mitochondrial transport"/>
    <property type="evidence" value="ECO:0007669"/>
    <property type="project" value="TreeGrafter"/>
</dbReference>
<dbReference type="GO" id="GO:0031966">
    <property type="term" value="C:mitochondrial membrane"/>
    <property type="evidence" value="ECO:0007669"/>
    <property type="project" value="UniProtKB-SubCell"/>
</dbReference>
<keyword evidence="3" id="KW-0813">Transport</keyword>
<keyword evidence="6 11" id="KW-1133">Transmembrane helix</keyword>
<evidence type="ECO:0000256" key="7">
    <source>
        <dbReference type="ARBA" id="ARBA00023128"/>
    </source>
</evidence>
<comment type="similarity">
    <text evidence="2">Belongs to the mitochondrial carrier (TC 2.A.29) family.</text>
</comment>
<evidence type="ECO:0000256" key="4">
    <source>
        <dbReference type="ARBA" id="ARBA00022692"/>
    </source>
</evidence>
<dbReference type="InterPro" id="IPR000782">
    <property type="entry name" value="FAS1_domain"/>
</dbReference>
<feature type="signal peptide" evidence="12">
    <location>
        <begin position="1"/>
        <end position="15"/>
    </location>
</feature>
<evidence type="ECO:0000256" key="11">
    <source>
        <dbReference type="SAM" id="Phobius"/>
    </source>
</evidence>
<evidence type="ECO:0000256" key="1">
    <source>
        <dbReference type="ARBA" id="ARBA00004225"/>
    </source>
</evidence>
<dbReference type="Gene3D" id="1.50.40.10">
    <property type="entry name" value="Mitochondrial carrier domain"/>
    <property type="match status" value="2"/>
</dbReference>
<proteinExistence type="inferred from homology"/>
<evidence type="ECO:0000313" key="15">
    <source>
        <dbReference type="Proteomes" id="UP000807342"/>
    </source>
</evidence>